<dbReference type="Pfam" id="PF20375">
    <property type="entry name" value="DUF6670"/>
    <property type="match status" value="1"/>
</dbReference>
<dbReference type="InterPro" id="IPR046611">
    <property type="entry name" value="DUF6670"/>
</dbReference>
<evidence type="ECO:0000313" key="2">
    <source>
        <dbReference type="EMBL" id="ABC35898.1"/>
    </source>
</evidence>
<dbReference type="HOGENOM" id="CLU_061504_1_0_4"/>
<proteinExistence type="predicted"/>
<feature type="compositionally biased region" description="Basic and acidic residues" evidence="1">
    <location>
        <begin position="27"/>
        <end position="42"/>
    </location>
</feature>
<evidence type="ECO:0000256" key="1">
    <source>
        <dbReference type="SAM" id="MobiDB-lite"/>
    </source>
</evidence>
<reference evidence="2 3" key="1">
    <citation type="journal article" date="2005" name="BMC Genomics">
        <title>Bacterial genome adaptation to niches: divergence of the potential virulence genes in three Burkholderia species of different survival strategies.</title>
        <authorList>
            <person name="Kim H.S."/>
            <person name="Schell M.A."/>
            <person name="Yu Y."/>
            <person name="Ulrich R.L."/>
            <person name="Sarria S.H."/>
            <person name="Nierman W.C."/>
            <person name="DeShazer D."/>
        </authorList>
    </citation>
    <scope>NUCLEOTIDE SEQUENCE [LARGE SCALE GENOMIC DNA]</scope>
    <source>
        <strain evidence="3">ATCC 700388 / DSM 13276 / CCUG 48851 / CIP 106301 / E264</strain>
    </source>
</reference>
<organism evidence="2 3">
    <name type="scientific">Burkholderia thailandensis (strain ATCC 700388 / DSM 13276 / CCUG 48851 / CIP 106301 / E264)</name>
    <dbReference type="NCBI Taxonomy" id="271848"/>
    <lineage>
        <taxon>Bacteria</taxon>
        <taxon>Pseudomonadati</taxon>
        <taxon>Pseudomonadota</taxon>
        <taxon>Betaproteobacteria</taxon>
        <taxon>Burkholderiales</taxon>
        <taxon>Burkholderiaceae</taxon>
        <taxon>Burkholderia</taxon>
        <taxon>pseudomallei group</taxon>
    </lineage>
</organism>
<feature type="region of interest" description="Disordered" evidence="1">
    <location>
        <begin position="1"/>
        <end position="71"/>
    </location>
</feature>
<dbReference type="KEGG" id="bte:BTH_II2305"/>
<dbReference type="AlphaFoldDB" id="Q2T2V7"/>
<dbReference type="Proteomes" id="UP000001930">
    <property type="component" value="Chromosome II"/>
</dbReference>
<gene>
    <name evidence="2" type="ordered locus">BTH_II2305</name>
</gene>
<accession>Q2T2V7</accession>
<keyword evidence="3" id="KW-1185">Reference proteome</keyword>
<feature type="compositionally biased region" description="Basic and acidic residues" evidence="1">
    <location>
        <begin position="1"/>
        <end position="15"/>
    </location>
</feature>
<evidence type="ECO:0000313" key="3">
    <source>
        <dbReference type="Proteomes" id="UP000001930"/>
    </source>
</evidence>
<name>Q2T2V7_BURTA</name>
<sequence length="429" mass="47702">MNIDEPARTRLDRSRIARAACAGARDPLIHDRETARARHRPDSQSSPRRRLLSPMNSPPAPDNAPPAAATRTSPLMSALARIVVTALLPRIDRAAEASTRPFVTPDMLVPHVRDKRHGLTHYGIFFPELPQPHRYCNVMTLLGATGSVAFDNDYLVDGDPRDVATVLSSTAADGAHHYRAYSIARDCAVRRASTVVAFGDDLTIAGAYPRYTVRADYAHFGLDVGIDCTDIASWFVRNVAYDHLSLLATCSGTIRHDGRTMPLDTLCTFEYARTTTPQAWFAKPIGERWKLPLDFFTYQIVNLGDGIQLLLTEVRVLGENAFRGIHLRALDGTAEIHERGVAFAVDEYRPEPASAPDGRRMRLPHRLSWAARDGAGRPWLELRATIDCPWRFGHGRGYVSSYRFDGFVKGRACSGRGYIEYVDCDASQR</sequence>
<dbReference type="EMBL" id="CP000085">
    <property type="protein sequence ID" value="ABC35898.1"/>
    <property type="molecule type" value="Genomic_DNA"/>
</dbReference>
<protein>
    <submittedName>
        <fullName evidence="2">Uncharacterized protein</fullName>
    </submittedName>
</protein>